<dbReference type="InterPro" id="IPR037401">
    <property type="entry name" value="SnoaL-like"/>
</dbReference>
<dbReference type="RefSeq" id="WP_182416117.1">
    <property type="nucleotide sequence ID" value="NZ_CP055153.1"/>
</dbReference>
<evidence type="ECO:0000259" key="2">
    <source>
        <dbReference type="Pfam" id="PF13474"/>
    </source>
</evidence>
<dbReference type="SUPFAM" id="SSF54427">
    <property type="entry name" value="NTF2-like"/>
    <property type="match status" value="1"/>
</dbReference>
<feature type="domain" description="SnoaL-like" evidence="2">
    <location>
        <begin position="26"/>
        <end position="147"/>
    </location>
</feature>
<feature type="chain" id="PRO_5029590360" evidence="1">
    <location>
        <begin position="21"/>
        <end position="150"/>
    </location>
</feature>
<dbReference type="Proteomes" id="UP000514509">
    <property type="component" value="Chromosome"/>
</dbReference>
<protein>
    <submittedName>
        <fullName evidence="3">Nuclear transport factor 2 family protein</fullName>
    </submittedName>
</protein>
<evidence type="ECO:0000256" key="1">
    <source>
        <dbReference type="SAM" id="SignalP"/>
    </source>
</evidence>
<dbReference type="Pfam" id="PF13474">
    <property type="entry name" value="SnoaL_3"/>
    <property type="match status" value="1"/>
</dbReference>
<keyword evidence="4" id="KW-1185">Reference proteome</keyword>
<feature type="signal peptide" evidence="1">
    <location>
        <begin position="1"/>
        <end position="20"/>
    </location>
</feature>
<dbReference type="EMBL" id="CP055153">
    <property type="protein sequence ID" value="QMU28936.1"/>
    <property type="molecule type" value="Genomic_DNA"/>
</dbReference>
<gene>
    <name evidence="3" type="ORF">HUW48_13200</name>
</gene>
<sequence length="150" mass="16988">MRRFLLLLTTLIMLSHLANAQNGQDIKQTLLDFNSAVTNKDIAKASTMFDNDSNVILAGSGKEELHKGNAAIRKFLEKFLSQPFRVSWNMSNMSVNQNKETAWAFVDGTATIQHDKGQVVEMHYRITVVMVKKGKTWKWKLFNGSVPQTN</sequence>
<reference evidence="3 4" key="2">
    <citation type="submission" date="2020-08" db="EMBL/GenBank/DDBJ databases">
        <title>Adhaeribacter dokdonensis sp. nov., isolated from the rhizosphere of Elymus tsukushiensis, a plant native to the Dokdo Islands, Republic of Korea.</title>
        <authorList>
            <person name="Ghim S.Y."/>
        </authorList>
    </citation>
    <scope>NUCLEOTIDE SEQUENCE [LARGE SCALE GENOMIC DNA]</scope>
    <source>
        <strain evidence="3 4">KUDC8001</strain>
    </source>
</reference>
<dbReference type="Gene3D" id="3.10.450.50">
    <property type="match status" value="1"/>
</dbReference>
<accession>A0A7L7L7Y5</accession>
<reference evidence="3 4" key="1">
    <citation type="submission" date="2020-06" db="EMBL/GenBank/DDBJ databases">
        <authorList>
            <person name="Hwang Y.J."/>
        </authorList>
    </citation>
    <scope>NUCLEOTIDE SEQUENCE [LARGE SCALE GENOMIC DNA]</scope>
    <source>
        <strain evidence="3 4">KUDC8001</strain>
    </source>
</reference>
<evidence type="ECO:0000313" key="4">
    <source>
        <dbReference type="Proteomes" id="UP000514509"/>
    </source>
</evidence>
<evidence type="ECO:0000313" key="3">
    <source>
        <dbReference type="EMBL" id="QMU28936.1"/>
    </source>
</evidence>
<organism evidence="3 4">
    <name type="scientific">Adhaeribacter radiodurans</name>
    <dbReference type="NCBI Taxonomy" id="2745197"/>
    <lineage>
        <taxon>Bacteria</taxon>
        <taxon>Pseudomonadati</taxon>
        <taxon>Bacteroidota</taxon>
        <taxon>Cytophagia</taxon>
        <taxon>Cytophagales</taxon>
        <taxon>Hymenobacteraceae</taxon>
        <taxon>Adhaeribacter</taxon>
    </lineage>
</organism>
<name>A0A7L7L7Y5_9BACT</name>
<dbReference type="InterPro" id="IPR032710">
    <property type="entry name" value="NTF2-like_dom_sf"/>
</dbReference>
<keyword evidence="1" id="KW-0732">Signal</keyword>
<dbReference type="AlphaFoldDB" id="A0A7L7L7Y5"/>
<dbReference type="KEGG" id="add:HUW48_13200"/>
<proteinExistence type="predicted"/>